<dbReference type="EMBL" id="SNXK01000007">
    <property type="protein sequence ID" value="TDP31831.1"/>
    <property type="molecule type" value="Genomic_DNA"/>
</dbReference>
<evidence type="ECO:0000256" key="1">
    <source>
        <dbReference type="SAM" id="MobiDB-lite"/>
    </source>
</evidence>
<comment type="caution">
    <text evidence="2">The sequence shown here is derived from an EMBL/GenBank/DDBJ whole genome shotgun (WGS) entry which is preliminary data.</text>
</comment>
<feature type="region of interest" description="Disordered" evidence="1">
    <location>
        <begin position="1"/>
        <end position="54"/>
    </location>
</feature>
<accession>A0A4R6P2T8</accession>
<dbReference type="Proteomes" id="UP000295087">
    <property type="component" value="Unassembled WGS sequence"/>
</dbReference>
<name>A0A4R6P2T8_NOCIG</name>
<evidence type="ECO:0000313" key="3">
    <source>
        <dbReference type="Proteomes" id="UP000295087"/>
    </source>
</evidence>
<dbReference type="AlphaFoldDB" id="A0A4R6P2T8"/>
<evidence type="ECO:0000313" key="2">
    <source>
        <dbReference type="EMBL" id="TDP31831.1"/>
    </source>
</evidence>
<keyword evidence="3" id="KW-1185">Reference proteome</keyword>
<sequence length="54" mass="5942">MSLIRGQDPTPAQLHDGAESATAVRWPEPSPLQGWWDEVMSSARRGPKQPSAWA</sequence>
<gene>
    <name evidence="2" type="ORF">DFR75_10756</name>
</gene>
<organism evidence="2 3">
    <name type="scientific">Nocardia ignorata</name>
    <dbReference type="NCBI Taxonomy" id="145285"/>
    <lineage>
        <taxon>Bacteria</taxon>
        <taxon>Bacillati</taxon>
        <taxon>Actinomycetota</taxon>
        <taxon>Actinomycetes</taxon>
        <taxon>Mycobacteriales</taxon>
        <taxon>Nocardiaceae</taxon>
        <taxon>Nocardia</taxon>
    </lineage>
</organism>
<protein>
    <submittedName>
        <fullName evidence="2">Uncharacterized protein</fullName>
    </submittedName>
</protein>
<reference evidence="2 3" key="1">
    <citation type="submission" date="2019-03" db="EMBL/GenBank/DDBJ databases">
        <title>Genomic Encyclopedia of Type Strains, Phase IV (KMG-IV): sequencing the most valuable type-strain genomes for metagenomic binning, comparative biology and taxonomic classification.</title>
        <authorList>
            <person name="Goeker M."/>
        </authorList>
    </citation>
    <scope>NUCLEOTIDE SEQUENCE [LARGE SCALE GENOMIC DNA]</scope>
    <source>
        <strain evidence="2 3">DSM 44496</strain>
    </source>
</reference>
<proteinExistence type="predicted"/>